<dbReference type="AlphaFoldDB" id="A0A4R8VFL3"/>
<proteinExistence type="predicted"/>
<evidence type="ECO:0000313" key="1">
    <source>
        <dbReference type="EMBL" id="SDN59720.1"/>
    </source>
</evidence>
<sequence length="223" mass="22804">MSLSTELVDSLWGKFVAGTAAVRSFPRLPVIGLASLALVAGSITGSSPAANADTTVTDTVSTAILGGSLTAVVSAPIRMSPIPLGGRANQASVGTPVEWTITNARGSSYAWSLSVSATDFVSAAGTFDILPRTVDAENLTITPGIVTAHTGEGADAAPTTEPVSVSHRPQALVWTRTLGKGTFTLTPEFSLDVPPNAFRSNFSGRIDGSAVNPFVSVLTFTIA</sequence>
<evidence type="ECO:0008006" key="5">
    <source>
        <dbReference type="Google" id="ProtNLM"/>
    </source>
</evidence>
<evidence type="ECO:0000313" key="4">
    <source>
        <dbReference type="Proteomes" id="UP000298252"/>
    </source>
</evidence>
<keyword evidence="4" id="KW-1185">Reference proteome</keyword>
<reference evidence="1 3" key="1">
    <citation type="submission" date="2016-10" db="EMBL/GenBank/DDBJ databases">
        <authorList>
            <person name="Varghese N."/>
            <person name="Submissions S."/>
        </authorList>
    </citation>
    <scope>NUCLEOTIDE SEQUENCE [LARGE SCALE GENOMIC DNA]</scope>
    <source>
        <strain evidence="1 3">CGMCC 1.11215</strain>
    </source>
</reference>
<gene>
    <name evidence="2" type="ORF">E3O21_02095</name>
    <name evidence="1" type="ORF">SAMN05216368_106113</name>
</gene>
<dbReference type="EMBL" id="SOFD01000005">
    <property type="protein sequence ID" value="TFB81625.1"/>
    <property type="molecule type" value="Genomic_DNA"/>
</dbReference>
<evidence type="ECO:0000313" key="3">
    <source>
        <dbReference type="Proteomes" id="UP000199639"/>
    </source>
</evidence>
<name>A0A4R8VFL3_9MICO</name>
<evidence type="ECO:0000313" key="2">
    <source>
        <dbReference type="EMBL" id="TFB81625.1"/>
    </source>
</evidence>
<organism evidence="1 3">
    <name type="scientific">Cryobacterium flavum</name>
    <dbReference type="NCBI Taxonomy" id="1424659"/>
    <lineage>
        <taxon>Bacteria</taxon>
        <taxon>Bacillati</taxon>
        <taxon>Actinomycetota</taxon>
        <taxon>Actinomycetes</taxon>
        <taxon>Micrococcales</taxon>
        <taxon>Microbacteriaceae</taxon>
        <taxon>Cryobacterium</taxon>
    </lineage>
</organism>
<dbReference type="RefSeq" id="WP_092340631.1">
    <property type="nucleotide sequence ID" value="NZ_FNIB01000006.1"/>
</dbReference>
<dbReference type="STRING" id="1424659.SAMN05216368_106113"/>
<accession>A0A4R8VFL3</accession>
<protein>
    <recommendedName>
        <fullName evidence="5">WxL domain-containing protein</fullName>
    </recommendedName>
</protein>
<dbReference type="EMBL" id="FNIB01000006">
    <property type="protein sequence ID" value="SDN59720.1"/>
    <property type="molecule type" value="Genomic_DNA"/>
</dbReference>
<dbReference type="Proteomes" id="UP000199639">
    <property type="component" value="Unassembled WGS sequence"/>
</dbReference>
<dbReference type="Proteomes" id="UP000298252">
    <property type="component" value="Unassembled WGS sequence"/>
</dbReference>
<reference evidence="2 4" key="2">
    <citation type="submission" date="2019-03" db="EMBL/GenBank/DDBJ databases">
        <title>Genomics of glacier-inhabiting Cryobacterium strains.</title>
        <authorList>
            <person name="Liu Q."/>
            <person name="Xin Y.-H."/>
        </authorList>
    </citation>
    <scope>NUCLEOTIDE SEQUENCE [LARGE SCALE GENOMIC DNA]</scope>
    <source>
        <strain evidence="2 4">Hh8</strain>
    </source>
</reference>